<reference evidence="1 2" key="1">
    <citation type="submission" date="2019-04" db="EMBL/GenBank/DDBJ databases">
        <authorList>
            <person name="Li Y."/>
            <person name="Wang J."/>
        </authorList>
    </citation>
    <scope>NUCLEOTIDE SEQUENCE [LARGE SCALE GENOMIC DNA]</scope>
    <source>
        <strain evidence="1 2">DSM 14668</strain>
    </source>
</reference>
<dbReference type="RefSeq" id="WP_136935390.1">
    <property type="nucleotide sequence ID" value="NZ_SSMQ01000086.1"/>
</dbReference>
<comment type="caution">
    <text evidence="1">The sequence shown here is derived from an EMBL/GenBank/DDBJ whole genome shotgun (WGS) entry which is preliminary data.</text>
</comment>
<dbReference type="AlphaFoldDB" id="A0A4V5PKQ2"/>
<protein>
    <submittedName>
        <fullName evidence="1">Uncharacterized protein</fullName>
    </submittedName>
</protein>
<proteinExistence type="predicted"/>
<organism evidence="1 2">
    <name type="scientific">Polyangium fumosum</name>
    <dbReference type="NCBI Taxonomy" id="889272"/>
    <lineage>
        <taxon>Bacteria</taxon>
        <taxon>Pseudomonadati</taxon>
        <taxon>Myxococcota</taxon>
        <taxon>Polyangia</taxon>
        <taxon>Polyangiales</taxon>
        <taxon>Polyangiaceae</taxon>
        <taxon>Polyangium</taxon>
    </lineage>
</organism>
<gene>
    <name evidence="1" type="ORF">E8A74_45260</name>
</gene>
<evidence type="ECO:0000313" key="2">
    <source>
        <dbReference type="Proteomes" id="UP000309215"/>
    </source>
</evidence>
<accession>A0A4V5PKQ2</accession>
<sequence>MIIAAAALMLGARVTDENDSLFDHCEDNLGYVFEGCREWDFCPNVDEDFLDACVAGCVLGFCPKQDECTGLDPMFCAPCDDMQGALFWRNADAADSRCDDKAGFPAPTENVTAAMFDVYDACFVADVERHCPALAGTDWLARYDAARRYPRKRTIR</sequence>
<keyword evidence="2" id="KW-1185">Reference proteome</keyword>
<name>A0A4V5PKQ2_9BACT</name>
<dbReference type="Proteomes" id="UP000309215">
    <property type="component" value="Unassembled WGS sequence"/>
</dbReference>
<evidence type="ECO:0000313" key="1">
    <source>
        <dbReference type="EMBL" id="TKC96469.1"/>
    </source>
</evidence>
<dbReference type="EMBL" id="SSMQ01000086">
    <property type="protein sequence ID" value="TKC96469.1"/>
    <property type="molecule type" value="Genomic_DNA"/>
</dbReference>